<gene>
    <name evidence="2" type="ORF">B2A_08240</name>
</gene>
<protein>
    <recommendedName>
        <fullName evidence="1">DUF2147 domain-containing protein</fullName>
    </recommendedName>
</protein>
<accession>T0ZTK3</accession>
<dbReference type="Gene3D" id="2.40.128.520">
    <property type="match status" value="1"/>
</dbReference>
<reference evidence="2" key="2">
    <citation type="journal article" date="2014" name="ISME J.">
        <title>Microbial stratification in low pH oxic and suboxic macroscopic growths along an acid mine drainage.</title>
        <authorList>
            <person name="Mendez-Garcia C."/>
            <person name="Mesa V."/>
            <person name="Sprenger R.R."/>
            <person name="Richter M."/>
            <person name="Diez M.S."/>
            <person name="Solano J."/>
            <person name="Bargiela R."/>
            <person name="Golyshina O.V."/>
            <person name="Manteca A."/>
            <person name="Ramos J.L."/>
            <person name="Gallego J.R."/>
            <person name="Llorente I."/>
            <person name="Martins Dos Santos V.A."/>
            <person name="Jensen O.N."/>
            <person name="Pelaez A.I."/>
            <person name="Sanchez J."/>
            <person name="Ferrer M."/>
        </authorList>
    </citation>
    <scope>NUCLEOTIDE SEQUENCE</scope>
</reference>
<proteinExistence type="predicted"/>
<dbReference type="EMBL" id="AUZZ01005924">
    <property type="protein sequence ID" value="EQD47892.1"/>
    <property type="molecule type" value="Genomic_DNA"/>
</dbReference>
<dbReference type="InterPro" id="IPR019223">
    <property type="entry name" value="DUF2147"/>
</dbReference>
<name>T0ZTK3_9ZZZZ</name>
<evidence type="ECO:0000313" key="2">
    <source>
        <dbReference type="EMBL" id="EQD47892.1"/>
    </source>
</evidence>
<organism evidence="2">
    <name type="scientific">mine drainage metagenome</name>
    <dbReference type="NCBI Taxonomy" id="410659"/>
    <lineage>
        <taxon>unclassified sequences</taxon>
        <taxon>metagenomes</taxon>
        <taxon>ecological metagenomes</taxon>
    </lineage>
</organism>
<feature type="domain" description="DUF2147" evidence="1">
    <location>
        <begin position="4"/>
        <end position="57"/>
    </location>
</feature>
<comment type="caution">
    <text evidence="2">The sequence shown here is derived from an EMBL/GenBank/DDBJ whole genome shotgun (WGS) entry which is preliminary data.</text>
</comment>
<dbReference type="AlphaFoldDB" id="T0ZTK3"/>
<sequence length="72" mass="7979">MRHLRYKDGRYVGGDIVDPNTGRVYDCELRLIDGGRKLVMRGYIGIPLFGLSQVWHRVEGTPGGPLRLAGGP</sequence>
<reference evidence="2" key="1">
    <citation type="submission" date="2013-08" db="EMBL/GenBank/DDBJ databases">
        <authorList>
            <person name="Mendez C."/>
            <person name="Richter M."/>
            <person name="Ferrer M."/>
            <person name="Sanchez J."/>
        </authorList>
    </citation>
    <scope>NUCLEOTIDE SEQUENCE</scope>
</reference>
<evidence type="ECO:0000259" key="1">
    <source>
        <dbReference type="Pfam" id="PF09917"/>
    </source>
</evidence>
<dbReference type="Pfam" id="PF09917">
    <property type="entry name" value="DUF2147"/>
    <property type="match status" value="1"/>
</dbReference>